<keyword evidence="3 6" id="KW-1133">Transmembrane helix</keyword>
<feature type="transmembrane region" description="Helical" evidence="6">
    <location>
        <begin position="112"/>
        <end position="135"/>
    </location>
</feature>
<feature type="transmembrane region" description="Helical" evidence="6">
    <location>
        <begin position="147"/>
        <end position="167"/>
    </location>
</feature>
<feature type="region of interest" description="Disordered" evidence="5">
    <location>
        <begin position="87"/>
        <end position="111"/>
    </location>
</feature>
<gene>
    <name evidence="7" type="ORF">SVIM_LOCUS173067</name>
</gene>
<evidence type="ECO:0008006" key="8">
    <source>
        <dbReference type="Google" id="ProtNLM"/>
    </source>
</evidence>
<evidence type="ECO:0000313" key="7">
    <source>
        <dbReference type="EMBL" id="VFU35088.1"/>
    </source>
</evidence>
<evidence type="ECO:0000256" key="1">
    <source>
        <dbReference type="ARBA" id="ARBA00004141"/>
    </source>
</evidence>
<proteinExistence type="predicted"/>
<sequence length="365" mass="39989">MNRAQLSPSKPGAPPFPCQEASQIFRAKNACGMSDFKLDLVLGEDFPEPGFRPEKGETISGAAVSKIFSVNSAGRRAISDGFYKGNGADSDSVGHPNDGNGKREHGSGKKSGPLISGTAYCISSCGMILLNKIVLSTYNFNAGISLMFYQNLISCLIVAALSFCGVVSVEKLNWKLVRVWIPVNVVFVGMLVSGMYSLKYINIAMVTILKNGTNIITAIGELYIFRKHQNQKVWTAMFLMVMDKAKQFTRSGSLNEISMVLLNNLLCLPFGIILILVFGEWEYIITTDVIKLPMFWVVATASGLLGLAISFTSMWFLHQTGPTTYSLVGSLNKIPISFAGLLLFKVYLLEYSLPGLKCPDPRIRF</sequence>
<dbReference type="AlphaFoldDB" id="A0A6N2LCN0"/>
<evidence type="ECO:0000256" key="3">
    <source>
        <dbReference type="ARBA" id="ARBA00022989"/>
    </source>
</evidence>
<reference evidence="7" key="1">
    <citation type="submission" date="2019-03" db="EMBL/GenBank/DDBJ databases">
        <authorList>
            <person name="Mank J."/>
            <person name="Almeida P."/>
        </authorList>
    </citation>
    <scope>NUCLEOTIDE SEQUENCE</scope>
    <source>
        <strain evidence="7">78183</strain>
    </source>
</reference>
<dbReference type="EMBL" id="CAADRP010001112">
    <property type="protein sequence ID" value="VFU35088.1"/>
    <property type="molecule type" value="Genomic_DNA"/>
</dbReference>
<evidence type="ECO:0000256" key="2">
    <source>
        <dbReference type="ARBA" id="ARBA00022692"/>
    </source>
</evidence>
<comment type="subcellular location">
    <subcellularLocation>
        <location evidence="1">Membrane</location>
        <topology evidence="1">Multi-pass membrane protein</topology>
    </subcellularLocation>
</comment>
<keyword evidence="2 6" id="KW-0812">Transmembrane</keyword>
<feature type="transmembrane region" description="Helical" evidence="6">
    <location>
        <begin position="179"/>
        <end position="198"/>
    </location>
</feature>
<dbReference type="InterPro" id="IPR050186">
    <property type="entry name" value="TPT_transporter"/>
</dbReference>
<dbReference type="PANTHER" id="PTHR11132">
    <property type="entry name" value="SOLUTE CARRIER FAMILY 35"/>
    <property type="match status" value="1"/>
</dbReference>
<evidence type="ECO:0000256" key="4">
    <source>
        <dbReference type="ARBA" id="ARBA00023136"/>
    </source>
</evidence>
<dbReference type="GO" id="GO:0016020">
    <property type="term" value="C:membrane"/>
    <property type="evidence" value="ECO:0007669"/>
    <property type="project" value="UniProtKB-SubCell"/>
</dbReference>
<name>A0A6N2LCN0_SALVM</name>
<accession>A0A6N2LCN0</accession>
<protein>
    <recommendedName>
        <fullName evidence="8">Sugar phosphate transporter domain-containing protein</fullName>
    </recommendedName>
</protein>
<organism evidence="7">
    <name type="scientific">Salix viminalis</name>
    <name type="common">Common osier</name>
    <name type="synonym">Basket willow</name>
    <dbReference type="NCBI Taxonomy" id="40686"/>
    <lineage>
        <taxon>Eukaryota</taxon>
        <taxon>Viridiplantae</taxon>
        <taxon>Streptophyta</taxon>
        <taxon>Embryophyta</taxon>
        <taxon>Tracheophyta</taxon>
        <taxon>Spermatophyta</taxon>
        <taxon>Magnoliopsida</taxon>
        <taxon>eudicotyledons</taxon>
        <taxon>Gunneridae</taxon>
        <taxon>Pentapetalae</taxon>
        <taxon>rosids</taxon>
        <taxon>fabids</taxon>
        <taxon>Malpighiales</taxon>
        <taxon>Salicaceae</taxon>
        <taxon>Saliceae</taxon>
        <taxon>Salix</taxon>
    </lineage>
</organism>
<evidence type="ECO:0000256" key="6">
    <source>
        <dbReference type="SAM" id="Phobius"/>
    </source>
</evidence>
<feature type="transmembrane region" description="Helical" evidence="6">
    <location>
        <begin position="260"/>
        <end position="281"/>
    </location>
</feature>
<keyword evidence="4 6" id="KW-0472">Membrane</keyword>
<evidence type="ECO:0000256" key="5">
    <source>
        <dbReference type="SAM" id="MobiDB-lite"/>
    </source>
</evidence>
<feature type="transmembrane region" description="Helical" evidence="6">
    <location>
        <begin position="293"/>
        <end position="316"/>
    </location>
</feature>